<accession>A0A8J9W6F1</accession>
<organism evidence="2 3">
    <name type="scientific">Branchiostoma lanceolatum</name>
    <name type="common">Common lancelet</name>
    <name type="synonym">Amphioxus lanceolatum</name>
    <dbReference type="NCBI Taxonomy" id="7740"/>
    <lineage>
        <taxon>Eukaryota</taxon>
        <taxon>Metazoa</taxon>
        <taxon>Chordata</taxon>
        <taxon>Cephalochordata</taxon>
        <taxon>Leptocardii</taxon>
        <taxon>Amphioxiformes</taxon>
        <taxon>Branchiostomatidae</taxon>
        <taxon>Branchiostoma</taxon>
    </lineage>
</organism>
<evidence type="ECO:0000313" key="3">
    <source>
        <dbReference type="Proteomes" id="UP000838412"/>
    </source>
</evidence>
<dbReference type="AlphaFoldDB" id="A0A8J9W6F1"/>
<proteinExistence type="predicted"/>
<evidence type="ECO:0000313" key="2">
    <source>
        <dbReference type="EMBL" id="CAH1240876.1"/>
    </source>
</evidence>
<feature type="region of interest" description="Disordered" evidence="1">
    <location>
        <begin position="1"/>
        <end position="20"/>
    </location>
</feature>
<gene>
    <name evidence="2" type="primary">Hypp6151</name>
    <name evidence="2" type="ORF">BLAG_LOCUS4692</name>
</gene>
<feature type="compositionally biased region" description="Polar residues" evidence="1">
    <location>
        <begin position="1"/>
        <end position="15"/>
    </location>
</feature>
<dbReference type="Proteomes" id="UP000838412">
    <property type="component" value="Chromosome 11"/>
</dbReference>
<reference evidence="2" key="1">
    <citation type="submission" date="2022-01" db="EMBL/GenBank/DDBJ databases">
        <authorList>
            <person name="Braso-Vives M."/>
        </authorList>
    </citation>
    <scope>NUCLEOTIDE SEQUENCE</scope>
</reference>
<keyword evidence="3" id="KW-1185">Reference proteome</keyword>
<name>A0A8J9W6F1_BRALA</name>
<sequence>MQTTNHTVQDNQGQKDSFRGVGCNSMEALIKVTGLRIIPRAELQTMLATIRIPDDHLLITAQSDIGINWSQTRQLRRYVAYWKEIPYMYHHT</sequence>
<evidence type="ECO:0000256" key="1">
    <source>
        <dbReference type="SAM" id="MobiDB-lite"/>
    </source>
</evidence>
<protein>
    <submittedName>
        <fullName evidence="2">Hypp6151 protein</fullName>
    </submittedName>
</protein>
<dbReference type="EMBL" id="OV696696">
    <property type="protein sequence ID" value="CAH1240876.1"/>
    <property type="molecule type" value="Genomic_DNA"/>
</dbReference>